<dbReference type="InterPro" id="IPR015899">
    <property type="entry name" value="UDP-GalPyranose_mutase_C"/>
</dbReference>
<gene>
    <name evidence="2" type="ORF">Acor_14770</name>
</gene>
<protein>
    <submittedName>
        <fullName evidence="2">UDP-galactopyranose mutase</fullName>
    </submittedName>
</protein>
<dbReference type="PANTHER" id="PTHR21197">
    <property type="entry name" value="UDP-GALACTOPYRANOSE MUTASE"/>
    <property type="match status" value="1"/>
</dbReference>
<dbReference type="GO" id="GO:0008767">
    <property type="term" value="F:UDP-galactopyranose mutase activity"/>
    <property type="evidence" value="ECO:0007669"/>
    <property type="project" value="InterPro"/>
</dbReference>
<dbReference type="Gene3D" id="3.50.50.60">
    <property type="entry name" value="FAD/NAD(P)-binding domain"/>
    <property type="match status" value="1"/>
</dbReference>
<sequence>MSAVAVVGAGWAGATAARLIHDAGYPVHLFDRDFSVGGHSKSGTINGVMFEPHGPHVFHTSDVTVMNFVRRFGIAHDYAHHGLTEIFLDDADEKPRLLSWPPQVGELKDLPLWPAIEKELAGLPEVPSTKNLRDYCVGLMGETLFRLFIEGYTIKQWGRDPAEMSSTFAPSRLDLRADGNRRMFKDSWELFPLPSAQAVIEEMVRPIPATFGQELGAGDLPELERSYRAIVITAPLDDFLGLPGELEWRGIRSVSTYIPLEDPAGTVTAGYIVNQPSLRRPYTRTVETKHASGQSIRGTVVTEEYPGAPEKHYPVPTPDRRYERANERLQDEIRQVTSLRVFFCGRLANYVYINQDVAIGQGMACARQVLEFLGTFPGTPEH</sequence>
<dbReference type="SUPFAM" id="SSF54373">
    <property type="entry name" value="FAD-linked reductases, C-terminal domain"/>
    <property type="match status" value="1"/>
</dbReference>
<dbReference type="GO" id="GO:0050660">
    <property type="term" value="F:flavin adenine dinucleotide binding"/>
    <property type="evidence" value="ECO:0007669"/>
    <property type="project" value="TreeGrafter"/>
</dbReference>
<comment type="caution">
    <text evidence="2">The sequence shown here is derived from an EMBL/GenBank/DDBJ whole genome shotgun (WGS) entry which is preliminary data.</text>
</comment>
<evidence type="ECO:0000313" key="2">
    <source>
        <dbReference type="EMBL" id="GER99413.1"/>
    </source>
</evidence>
<dbReference type="Proteomes" id="UP000334990">
    <property type="component" value="Unassembled WGS sequence"/>
</dbReference>
<evidence type="ECO:0000259" key="1">
    <source>
        <dbReference type="Pfam" id="PF03275"/>
    </source>
</evidence>
<dbReference type="RefSeq" id="WP_170316837.1">
    <property type="nucleotide sequence ID" value="NZ_BAAABN010000042.1"/>
</dbReference>
<keyword evidence="3" id="KW-1185">Reference proteome</keyword>
<reference evidence="2 3" key="1">
    <citation type="submission" date="2019-10" db="EMBL/GenBank/DDBJ databases">
        <title>Whole genome shotgun sequence of Acrocarpospora corrugata NBRC 13972.</title>
        <authorList>
            <person name="Ichikawa N."/>
            <person name="Kimura A."/>
            <person name="Kitahashi Y."/>
            <person name="Komaki H."/>
            <person name="Oguchi A."/>
        </authorList>
    </citation>
    <scope>NUCLEOTIDE SEQUENCE [LARGE SCALE GENOMIC DNA]</scope>
    <source>
        <strain evidence="2 3">NBRC 13972</strain>
    </source>
</reference>
<dbReference type="SUPFAM" id="SSF51971">
    <property type="entry name" value="Nucleotide-binding domain"/>
    <property type="match status" value="1"/>
</dbReference>
<accession>A0A5M3VSC4</accession>
<dbReference type="Pfam" id="PF13450">
    <property type="entry name" value="NAD_binding_8"/>
    <property type="match status" value="1"/>
</dbReference>
<dbReference type="PANTHER" id="PTHR21197:SF0">
    <property type="entry name" value="UDP-GALACTOPYRANOSE MUTASE"/>
    <property type="match status" value="1"/>
</dbReference>
<proteinExistence type="predicted"/>
<feature type="domain" description="UDP-galactopyranose mutase C-terminal" evidence="1">
    <location>
        <begin position="148"/>
        <end position="352"/>
    </location>
</feature>
<organism evidence="2 3">
    <name type="scientific">Acrocarpospora corrugata</name>
    <dbReference type="NCBI Taxonomy" id="35763"/>
    <lineage>
        <taxon>Bacteria</taxon>
        <taxon>Bacillati</taxon>
        <taxon>Actinomycetota</taxon>
        <taxon>Actinomycetes</taxon>
        <taxon>Streptosporangiales</taxon>
        <taxon>Streptosporangiaceae</taxon>
        <taxon>Acrocarpospora</taxon>
    </lineage>
</organism>
<evidence type="ECO:0000313" key="3">
    <source>
        <dbReference type="Proteomes" id="UP000334990"/>
    </source>
</evidence>
<dbReference type="AlphaFoldDB" id="A0A5M3VSC4"/>
<dbReference type="GO" id="GO:0005829">
    <property type="term" value="C:cytosol"/>
    <property type="evidence" value="ECO:0007669"/>
    <property type="project" value="TreeGrafter"/>
</dbReference>
<dbReference type="InterPro" id="IPR036188">
    <property type="entry name" value="FAD/NAD-bd_sf"/>
</dbReference>
<dbReference type="Pfam" id="PF03275">
    <property type="entry name" value="GLF"/>
    <property type="match status" value="1"/>
</dbReference>
<dbReference type="EMBL" id="BLAD01000040">
    <property type="protein sequence ID" value="GER99413.1"/>
    <property type="molecule type" value="Genomic_DNA"/>
</dbReference>
<name>A0A5M3VSC4_9ACTN</name>